<dbReference type="InterPro" id="IPR001296">
    <property type="entry name" value="Glyco_trans_1"/>
</dbReference>
<dbReference type="SUPFAM" id="SSF53756">
    <property type="entry name" value="UDP-Glycosyltransferase/glycogen phosphorylase"/>
    <property type="match status" value="1"/>
</dbReference>
<evidence type="ECO:0000256" key="1">
    <source>
        <dbReference type="ARBA" id="ARBA00022679"/>
    </source>
</evidence>
<dbReference type="Pfam" id="PF00534">
    <property type="entry name" value="Glycos_transf_1"/>
    <property type="match status" value="1"/>
</dbReference>
<comment type="caution">
    <text evidence="3">The sequence shown here is derived from an EMBL/GenBank/DDBJ whole genome shotgun (WGS) entry which is preliminary data.</text>
</comment>
<gene>
    <name evidence="3" type="primary">mshA_11</name>
    <name evidence="3" type="ORF">LKMONMHP_3318</name>
</gene>
<evidence type="ECO:0000313" key="3">
    <source>
        <dbReference type="EMBL" id="GJE28447.1"/>
    </source>
</evidence>
<evidence type="ECO:0000313" key="4">
    <source>
        <dbReference type="Proteomes" id="UP001055156"/>
    </source>
</evidence>
<keyword evidence="1" id="KW-0808">Transferase</keyword>
<feature type="domain" description="Glycosyl transferase family 1" evidence="2">
    <location>
        <begin position="205"/>
        <end position="356"/>
    </location>
</feature>
<keyword evidence="4" id="KW-1185">Reference proteome</keyword>
<dbReference type="PANTHER" id="PTHR46401:SF2">
    <property type="entry name" value="GLYCOSYLTRANSFERASE WBBK-RELATED"/>
    <property type="match status" value="1"/>
</dbReference>
<dbReference type="PANTHER" id="PTHR46401">
    <property type="entry name" value="GLYCOSYLTRANSFERASE WBBK-RELATED"/>
    <property type="match status" value="1"/>
</dbReference>
<dbReference type="CDD" id="cd03809">
    <property type="entry name" value="GT4_MtfB-like"/>
    <property type="match status" value="1"/>
</dbReference>
<evidence type="ECO:0000259" key="2">
    <source>
        <dbReference type="Pfam" id="PF00534"/>
    </source>
</evidence>
<dbReference type="RefSeq" id="WP_238312398.1">
    <property type="nucleotide sequence ID" value="NZ_BPQV01000010.1"/>
</dbReference>
<reference evidence="3" key="1">
    <citation type="journal article" date="2021" name="Front. Microbiol.">
        <title>Comprehensive Comparative Genomics and Phenotyping of Methylobacterium Species.</title>
        <authorList>
            <person name="Alessa O."/>
            <person name="Ogura Y."/>
            <person name="Fujitani Y."/>
            <person name="Takami H."/>
            <person name="Hayashi T."/>
            <person name="Sahin N."/>
            <person name="Tani A."/>
        </authorList>
    </citation>
    <scope>NUCLEOTIDE SEQUENCE</scope>
    <source>
        <strain evidence="3">NBRC 15689</strain>
    </source>
</reference>
<name>A0ABQ4TEJ5_METOR</name>
<sequence length="376" mass="40531">MAQAAGPPFAASTLVRPSTTQLPAPAFSINGRFYTQPVTGVQRYAREIVREIDGLLVQQEKHASVILPPVTSGLPPFGAIESQVAGGASGHTWEQAVLPARAEAPILNLCNTGPLLARRQIVCMHDENVFVEADSYSFVFRALYRLLLPGLARRGAIVTTVSHYSARQLARHLAIEPGDITVIHNGHEHALRWDAGASFLPERMPLDRPFVLLLGSRARHKNAAFILRQAEVLDGLGLDLVVAGGSAPIFARTEMVEARNIRRLGFVTDHDLAWLYANALCLAFPSRAEGFGLPVVEAMALGCPVVSSDRTCLPEICGGAALLAGPDDAAAWQGHFQALLASSTLRADLRGRGRERAATFSWRASAQAYLDLIARL</sequence>
<organism evidence="3 4">
    <name type="scientific">Methylobacterium organophilum</name>
    <dbReference type="NCBI Taxonomy" id="410"/>
    <lineage>
        <taxon>Bacteria</taxon>
        <taxon>Pseudomonadati</taxon>
        <taxon>Pseudomonadota</taxon>
        <taxon>Alphaproteobacteria</taxon>
        <taxon>Hyphomicrobiales</taxon>
        <taxon>Methylobacteriaceae</taxon>
        <taxon>Methylobacterium</taxon>
    </lineage>
</organism>
<dbReference type="Proteomes" id="UP001055156">
    <property type="component" value="Unassembled WGS sequence"/>
</dbReference>
<dbReference type="EMBL" id="BPQV01000010">
    <property type="protein sequence ID" value="GJE28447.1"/>
    <property type="molecule type" value="Genomic_DNA"/>
</dbReference>
<reference evidence="3" key="2">
    <citation type="submission" date="2021-08" db="EMBL/GenBank/DDBJ databases">
        <authorList>
            <person name="Tani A."/>
            <person name="Ola A."/>
            <person name="Ogura Y."/>
            <person name="Katsura K."/>
            <person name="Hayashi T."/>
        </authorList>
    </citation>
    <scope>NUCLEOTIDE SEQUENCE</scope>
    <source>
        <strain evidence="3">NBRC 15689</strain>
    </source>
</reference>
<dbReference type="Gene3D" id="3.40.50.2000">
    <property type="entry name" value="Glycogen Phosphorylase B"/>
    <property type="match status" value="2"/>
</dbReference>
<proteinExistence type="predicted"/>
<protein>
    <submittedName>
        <fullName evidence="3">D-inositol-3-phosphate glycosyltransferase</fullName>
    </submittedName>
</protein>
<accession>A0ABQ4TEJ5</accession>